<dbReference type="Proteomes" id="UP001152888">
    <property type="component" value="Unassembled WGS sequence"/>
</dbReference>
<organism evidence="3 4">
    <name type="scientific">Acanthoscelides obtectus</name>
    <name type="common">Bean weevil</name>
    <name type="synonym">Bruchus obtectus</name>
    <dbReference type="NCBI Taxonomy" id="200917"/>
    <lineage>
        <taxon>Eukaryota</taxon>
        <taxon>Metazoa</taxon>
        <taxon>Ecdysozoa</taxon>
        <taxon>Arthropoda</taxon>
        <taxon>Hexapoda</taxon>
        <taxon>Insecta</taxon>
        <taxon>Pterygota</taxon>
        <taxon>Neoptera</taxon>
        <taxon>Endopterygota</taxon>
        <taxon>Coleoptera</taxon>
        <taxon>Polyphaga</taxon>
        <taxon>Cucujiformia</taxon>
        <taxon>Chrysomeloidea</taxon>
        <taxon>Chrysomelidae</taxon>
        <taxon>Bruchinae</taxon>
        <taxon>Bruchini</taxon>
        <taxon>Acanthoscelides</taxon>
    </lineage>
</organism>
<dbReference type="InterPro" id="IPR008936">
    <property type="entry name" value="Rho_GTPase_activation_prot"/>
</dbReference>
<comment type="caution">
    <text evidence="3">The sequence shown here is derived from an EMBL/GenBank/DDBJ whole genome shotgun (WGS) entry which is preliminary data.</text>
</comment>
<sequence length="317" mass="36898">MMVSNSTRDNNQLKYLAELEEVLKTLELSKNEEVYTSYLTPFPVPENTEPDSDIEVRQQSSIRKYRVSKTTDFDLRGKVTTCEDFDIRGCSKMQLPNKTFVKLKKYEIIKYQHENIYKFDENNLTGEILYANVILKSARLFSKREIELRDVNNRIFVLYFDSSKDARAFIENDKMSQYIGSDNKSTITKALLRLLGKRASREMLEKKGIYQNEPIFGNTLSNLFAVEYYVPRFILKTMGLIELPENICSVGIYRTSGNLATIQKIRFEVDKGRLDILDNYVRDPDVLTGCLKLFFRELREPLIPCRTCESLLNIMGK</sequence>
<dbReference type="InterPro" id="IPR000198">
    <property type="entry name" value="RhoGAP_dom"/>
</dbReference>
<keyword evidence="4" id="KW-1185">Reference proteome</keyword>
<dbReference type="PANTHER" id="PTHR23176">
    <property type="entry name" value="RHO/RAC/CDC GTPASE-ACTIVATING PROTEIN"/>
    <property type="match status" value="1"/>
</dbReference>
<evidence type="ECO:0000313" key="4">
    <source>
        <dbReference type="Proteomes" id="UP001152888"/>
    </source>
</evidence>
<accession>A0A9P0PED1</accession>
<proteinExistence type="predicted"/>
<name>A0A9P0PED1_ACAOB</name>
<dbReference type="PANTHER" id="PTHR23176:SF129">
    <property type="entry name" value="RHO GTPASE ACTIVATING PROTEIN AT 16F, ISOFORM E-RELATED"/>
    <property type="match status" value="1"/>
</dbReference>
<dbReference type="GO" id="GO:0005737">
    <property type="term" value="C:cytoplasm"/>
    <property type="evidence" value="ECO:0007669"/>
    <property type="project" value="TreeGrafter"/>
</dbReference>
<evidence type="ECO:0000256" key="1">
    <source>
        <dbReference type="ARBA" id="ARBA00022468"/>
    </source>
</evidence>
<dbReference type="EMBL" id="CAKOFQ010006886">
    <property type="protein sequence ID" value="CAH1979880.1"/>
    <property type="molecule type" value="Genomic_DNA"/>
</dbReference>
<dbReference type="Pfam" id="PF00620">
    <property type="entry name" value="RhoGAP"/>
    <property type="match status" value="1"/>
</dbReference>
<dbReference type="PROSITE" id="PS50238">
    <property type="entry name" value="RHOGAP"/>
    <property type="match status" value="1"/>
</dbReference>
<evidence type="ECO:0000259" key="2">
    <source>
        <dbReference type="PROSITE" id="PS50238"/>
    </source>
</evidence>
<dbReference type="SUPFAM" id="SSF48350">
    <property type="entry name" value="GTPase activation domain, GAP"/>
    <property type="match status" value="1"/>
</dbReference>
<dbReference type="GO" id="GO:0005096">
    <property type="term" value="F:GTPase activator activity"/>
    <property type="evidence" value="ECO:0007669"/>
    <property type="project" value="UniProtKB-KW"/>
</dbReference>
<reference evidence="3" key="1">
    <citation type="submission" date="2022-03" db="EMBL/GenBank/DDBJ databases">
        <authorList>
            <person name="Sayadi A."/>
        </authorList>
    </citation>
    <scope>NUCLEOTIDE SEQUENCE</scope>
</reference>
<keyword evidence="1" id="KW-0343">GTPase activation</keyword>
<gene>
    <name evidence="3" type="ORF">ACAOBT_LOCUS13681</name>
</gene>
<dbReference type="InterPro" id="IPR050729">
    <property type="entry name" value="Rho-GAP"/>
</dbReference>
<dbReference type="GO" id="GO:0007165">
    <property type="term" value="P:signal transduction"/>
    <property type="evidence" value="ECO:0007669"/>
    <property type="project" value="InterPro"/>
</dbReference>
<dbReference type="AlphaFoldDB" id="A0A9P0PED1"/>
<dbReference type="Gene3D" id="1.10.555.10">
    <property type="entry name" value="Rho GTPase activation protein"/>
    <property type="match status" value="1"/>
</dbReference>
<dbReference type="OrthoDB" id="79452at2759"/>
<protein>
    <recommendedName>
        <fullName evidence="2">Rho-GAP domain-containing protein</fullName>
    </recommendedName>
</protein>
<evidence type="ECO:0000313" key="3">
    <source>
        <dbReference type="EMBL" id="CAH1979880.1"/>
    </source>
</evidence>
<feature type="domain" description="Rho-GAP" evidence="2">
    <location>
        <begin position="218"/>
        <end position="317"/>
    </location>
</feature>